<evidence type="ECO:0000259" key="2">
    <source>
        <dbReference type="PROSITE" id="PS50943"/>
    </source>
</evidence>
<dbReference type="GO" id="GO:0003677">
    <property type="term" value="F:DNA binding"/>
    <property type="evidence" value="ECO:0007669"/>
    <property type="project" value="UniProtKB-KW"/>
</dbReference>
<sequence>MTDQIQNMPNRSEIAKIFGEVLQELRRKRGLSQEEFGFECELHRTYISLLERGKRIPSLTTIIQLAIVLKVSPSEIVRQVEARLGWPATNIFD</sequence>
<dbReference type="InterPro" id="IPR001387">
    <property type="entry name" value="Cro/C1-type_HTH"/>
</dbReference>
<dbReference type="InterPro" id="IPR010982">
    <property type="entry name" value="Lambda_DNA-bd_dom_sf"/>
</dbReference>
<dbReference type="eggNOG" id="COG1396">
    <property type="taxonomic scope" value="Bacteria"/>
</dbReference>
<dbReference type="CDD" id="cd00093">
    <property type="entry name" value="HTH_XRE"/>
    <property type="match status" value="1"/>
</dbReference>
<dbReference type="Proteomes" id="UP000006055">
    <property type="component" value="Chromosome"/>
</dbReference>
<reference evidence="4" key="1">
    <citation type="submission" date="2012-06" db="EMBL/GenBank/DDBJ databases">
        <title>Complete sequence of chromosome of Desulfomonile tiedjei DSM 6799.</title>
        <authorList>
            <person name="Lucas S."/>
            <person name="Copeland A."/>
            <person name="Lapidus A."/>
            <person name="Glavina del Rio T."/>
            <person name="Dalin E."/>
            <person name="Tice H."/>
            <person name="Bruce D."/>
            <person name="Goodwin L."/>
            <person name="Pitluck S."/>
            <person name="Peters L."/>
            <person name="Ovchinnikova G."/>
            <person name="Zeytun A."/>
            <person name="Lu M."/>
            <person name="Kyrpides N."/>
            <person name="Mavromatis K."/>
            <person name="Ivanova N."/>
            <person name="Brettin T."/>
            <person name="Detter J.C."/>
            <person name="Han C."/>
            <person name="Larimer F."/>
            <person name="Land M."/>
            <person name="Hauser L."/>
            <person name="Markowitz V."/>
            <person name="Cheng J.-F."/>
            <person name="Hugenholtz P."/>
            <person name="Woyke T."/>
            <person name="Wu D."/>
            <person name="Spring S."/>
            <person name="Schroeder M."/>
            <person name="Brambilla E."/>
            <person name="Klenk H.-P."/>
            <person name="Eisen J.A."/>
        </authorList>
    </citation>
    <scope>NUCLEOTIDE SEQUENCE [LARGE SCALE GENOMIC DNA]</scope>
    <source>
        <strain evidence="4">ATCC 49306 / DSM 6799 / DCB-1</strain>
    </source>
</reference>
<dbReference type="GO" id="GO:0005829">
    <property type="term" value="C:cytosol"/>
    <property type="evidence" value="ECO:0007669"/>
    <property type="project" value="TreeGrafter"/>
</dbReference>
<evidence type="ECO:0000256" key="1">
    <source>
        <dbReference type="ARBA" id="ARBA00023125"/>
    </source>
</evidence>
<dbReference type="PANTHER" id="PTHR46797">
    <property type="entry name" value="HTH-TYPE TRANSCRIPTIONAL REGULATOR"/>
    <property type="match status" value="1"/>
</dbReference>
<dbReference type="Pfam" id="PF01381">
    <property type="entry name" value="HTH_3"/>
    <property type="match status" value="1"/>
</dbReference>
<dbReference type="SUPFAM" id="SSF47413">
    <property type="entry name" value="lambda repressor-like DNA-binding domains"/>
    <property type="match status" value="1"/>
</dbReference>
<dbReference type="GO" id="GO:0003700">
    <property type="term" value="F:DNA-binding transcription factor activity"/>
    <property type="evidence" value="ECO:0007669"/>
    <property type="project" value="TreeGrafter"/>
</dbReference>
<evidence type="ECO:0000313" key="4">
    <source>
        <dbReference type="Proteomes" id="UP000006055"/>
    </source>
</evidence>
<dbReference type="PROSITE" id="PS50943">
    <property type="entry name" value="HTH_CROC1"/>
    <property type="match status" value="1"/>
</dbReference>
<dbReference type="KEGG" id="dti:Desti_0590"/>
<dbReference type="EMBL" id="CP003360">
    <property type="protein sequence ID" value="AFM23320.1"/>
    <property type="molecule type" value="Genomic_DNA"/>
</dbReference>
<accession>I4C179</accession>
<dbReference type="SMART" id="SM00530">
    <property type="entry name" value="HTH_XRE"/>
    <property type="match status" value="1"/>
</dbReference>
<dbReference type="HOGENOM" id="CLU_066192_29_0_7"/>
<dbReference type="PANTHER" id="PTHR46797:SF1">
    <property type="entry name" value="METHYLPHOSPHONATE SYNTHASE"/>
    <property type="match status" value="1"/>
</dbReference>
<dbReference type="InterPro" id="IPR050807">
    <property type="entry name" value="TransReg_Diox_bact_type"/>
</dbReference>
<organism evidence="3 4">
    <name type="scientific">Desulfomonile tiedjei (strain ATCC 49306 / DSM 6799 / DCB-1)</name>
    <dbReference type="NCBI Taxonomy" id="706587"/>
    <lineage>
        <taxon>Bacteria</taxon>
        <taxon>Pseudomonadati</taxon>
        <taxon>Thermodesulfobacteriota</taxon>
        <taxon>Desulfomonilia</taxon>
        <taxon>Desulfomonilales</taxon>
        <taxon>Desulfomonilaceae</taxon>
        <taxon>Desulfomonile</taxon>
    </lineage>
</organism>
<evidence type="ECO:0000313" key="3">
    <source>
        <dbReference type="EMBL" id="AFM23320.1"/>
    </source>
</evidence>
<keyword evidence="1" id="KW-0238">DNA-binding</keyword>
<keyword evidence="4" id="KW-1185">Reference proteome</keyword>
<dbReference type="AlphaFoldDB" id="I4C179"/>
<protein>
    <submittedName>
        <fullName evidence="3">Putative transcriptional regulator</fullName>
    </submittedName>
</protein>
<dbReference type="Gene3D" id="1.10.260.40">
    <property type="entry name" value="lambda repressor-like DNA-binding domains"/>
    <property type="match status" value="1"/>
</dbReference>
<proteinExistence type="predicted"/>
<feature type="domain" description="HTH cro/C1-type" evidence="2">
    <location>
        <begin position="22"/>
        <end position="76"/>
    </location>
</feature>
<name>I4C179_DESTA</name>
<gene>
    <name evidence="3" type="ordered locus">Desti_0590</name>
</gene>